<protein>
    <recommendedName>
        <fullName evidence="4">alpha-1,6-mannosyl-glycoprotein 6-beta-N-acetylglucosaminyltransferase</fullName>
        <ecNumber evidence="4">2.4.1.155</ecNumber>
    </recommendedName>
</protein>
<comment type="similarity">
    <text evidence="3">Belongs to the glycosyltransferase 18 family.</text>
</comment>
<dbReference type="PANTHER" id="PTHR15075">
    <property type="entry name" value="ALPHA-MANNOSIDE BETA-1,6-N-ACETYLGLUCOSAMINYLTRANSFERASE"/>
    <property type="match status" value="1"/>
</dbReference>
<dbReference type="UniPathway" id="UPA00378"/>
<name>A0A8E0VN20_9TREM</name>
<dbReference type="EC" id="2.4.1.155" evidence="4"/>
<evidence type="ECO:0000256" key="9">
    <source>
        <dbReference type="ARBA" id="ARBA00022989"/>
    </source>
</evidence>
<proteinExistence type="inferred from homology"/>
<dbReference type="PANTHER" id="PTHR15075:SF2">
    <property type="entry name" value="ALPHA-1,6-MANNOSYLGLYCOPROTEIN 6-BETA-N-ACETYLGLUCOSAMINYLTRANSFERASE"/>
    <property type="match status" value="1"/>
</dbReference>
<keyword evidence="16" id="KW-1185">Reference proteome</keyword>
<evidence type="ECO:0000313" key="15">
    <source>
        <dbReference type="EMBL" id="KAA0197908.1"/>
    </source>
</evidence>
<comment type="subcellular location">
    <subcellularLocation>
        <location evidence="1">Golgi apparatus membrane</location>
        <topology evidence="1">Single-pass type II membrane protein</topology>
    </subcellularLocation>
</comment>
<accession>A0A8E0VN20</accession>
<dbReference type="EMBL" id="LUCM01002086">
    <property type="protein sequence ID" value="KAA0197908.1"/>
    <property type="molecule type" value="Genomic_DNA"/>
</dbReference>
<evidence type="ECO:0000256" key="11">
    <source>
        <dbReference type="ARBA" id="ARBA00023136"/>
    </source>
</evidence>
<keyword evidence="8" id="KW-0735">Signal-anchor</keyword>
<dbReference type="GO" id="GO:0000139">
    <property type="term" value="C:Golgi membrane"/>
    <property type="evidence" value="ECO:0007669"/>
    <property type="project" value="UniProtKB-SubCell"/>
</dbReference>
<dbReference type="GO" id="GO:0030144">
    <property type="term" value="F:alpha-1,6-mannosylglycoprotein 6-beta-N-acetylglucosaminyltransferase activity"/>
    <property type="evidence" value="ECO:0007669"/>
    <property type="project" value="UniProtKB-EC"/>
</dbReference>
<gene>
    <name evidence="15" type="ORF">FBUS_03471</name>
</gene>
<evidence type="ECO:0000256" key="2">
    <source>
        <dbReference type="ARBA" id="ARBA00004922"/>
    </source>
</evidence>
<evidence type="ECO:0000256" key="10">
    <source>
        <dbReference type="ARBA" id="ARBA00023034"/>
    </source>
</evidence>
<dbReference type="Proteomes" id="UP000728185">
    <property type="component" value="Unassembled WGS sequence"/>
</dbReference>
<evidence type="ECO:0000256" key="5">
    <source>
        <dbReference type="ARBA" id="ARBA00022676"/>
    </source>
</evidence>
<evidence type="ECO:0000313" key="16">
    <source>
        <dbReference type="Proteomes" id="UP000728185"/>
    </source>
</evidence>
<evidence type="ECO:0000256" key="12">
    <source>
        <dbReference type="ARBA" id="ARBA00023180"/>
    </source>
</evidence>
<evidence type="ECO:0000256" key="1">
    <source>
        <dbReference type="ARBA" id="ARBA00004323"/>
    </source>
</evidence>
<keyword evidence="9" id="KW-1133">Transmembrane helix</keyword>
<dbReference type="InterPro" id="IPR052105">
    <property type="entry name" value="MGAT5_Glycosyltransferase"/>
</dbReference>
<dbReference type="AlphaFoldDB" id="A0A8E0VN20"/>
<feature type="domain" description="Glycosyltransferase family 18 catalytic" evidence="14">
    <location>
        <begin position="310"/>
        <end position="406"/>
    </location>
</feature>
<keyword evidence="5" id="KW-0328">Glycosyltransferase</keyword>
<evidence type="ECO:0000259" key="14">
    <source>
        <dbReference type="Pfam" id="PF15024"/>
    </source>
</evidence>
<dbReference type="Pfam" id="PF15024">
    <property type="entry name" value="Glyco_transf_18"/>
    <property type="match status" value="2"/>
</dbReference>
<keyword evidence="10" id="KW-0333">Golgi apparatus</keyword>
<comment type="catalytic activity">
    <reaction evidence="13">
        <text>N(4)-{beta-D-GlcNAc-(1-&gt;2)-[beta-D-GlcNAc-(1-&gt;4)]-alpha-D-Man-(1-&gt;3)-[beta-D-GlcNAc-(1-&gt;2)-alpha-D-Man-(1-&gt;6)]-beta-D-Man-(1-&gt;4)-beta-D-GlcNAc-(1-&gt;4)-beta-D-GlcNAc}-L-asparaginyl-[protein] + UDP-N-acetyl-alpha-D-glucosamine = N(4)-{beta-D-GlcNAc-(1-&gt;2)-[beta-D-GlcNAc-(1-&gt;4)]-alpha-D-Man-(1-&gt;3)-[beta-D-GlcNAc-(1-&gt;2)-[beta-D-GlcNAc-(1-&gt;6)]-alpha-D-Man-(1-&gt;6)]-beta-D-Man-(1-&gt;4)-beta-D-GlcNAc-(1-&gt;4)-beta-D-GlcNAc}-L-asparaginyl-[protein] + UDP + H(+)</text>
        <dbReference type="Rhea" id="RHEA:16921"/>
        <dbReference type="Rhea" id="RHEA-COMP:14374"/>
        <dbReference type="Rhea" id="RHEA-COMP:14377"/>
        <dbReference type="ChEBI" id="CHEBI:15378"/>
        <dbReference type="ChEBI" id="CHEBI:57705"/>
        <dbReference type="ChEBI" id="CHEBI:58223"/>
        <dbReference type="ChEBI" id="CHEBI:139507"/>
        <dbReference type="ChEBI" id="CHEBI:139510"/>
        <dbReference type="EC" id="2.4.1.155"/>
    </reaction>
</comment>
<evidence type="ECO:0000256" key="6">
    <source>
        <dbReference type="ARBA" id="ARBA00022679"/>
    </source>
</evidence>
<dbReference type="OrthoDB" id="2113294at2759"/>
<comment type="caution">
    <text evidence="15">The sequence shown here is derived from an EMBL/GenBank/DDBJ whole genome shotgun (WGS) entry which is preliminary data.</text>
</comment>
<organism evidence="15 16">
    <name type="scientific">Fasciolopsis buskii</name>
    <dbReference type="NCBI Taxonomy" id="27845"/>
    <lineage>
        <taxon>Eukaryota</taxon>
        <taxon>Metazoa</taxon>
        <taxon>Spiralia</taxon>
        <taxon>Lophotrochozoa</taxon>
        <taxon>Platyhelminthes</taxon>
        <taxon>Trematoda</taxon>
        <taxon>Digenea</taxon>
        <taxon>Plagiorchiida</taxon>
        <taxon>Echinostomata</taxon>
        <taxon>Echinostomatoidea</taxon>
        <taxon>Fasciolidae</taxon>
        <taxon>Fasciolopsis</taxon>
    </lineage>
</organism>
<dbReference type="InterPro" id="IPR026116">
    <property type="entry name" value="GT18_cat"/>
</dbReference>
<evidence type="ECO:0000256" key="8">
    <source>
        <dbReference type="ARBA" id="ARBA00022968"/>
    </source>
</evidence>
<evidence type="ECO:0000256" key="3">
    <source>
        <dbReference type="ARBA" id="ARBA00007477"/>
    </source>
</evidence>
<keyword evidence="7" id="KW-0812">Transmembrane</keyword>
<feature type="domain" description="Glycosyltransferase family 18 catalytic" evidence="14">
    <location>
        <begin position="15"/>
        <end position="292"/>
    </location>
</feature>
<sequence length="411" mass="46952">MDQLLLLVKTDGQHSNSDQFMSERIRRMWPQWMDGLNRYQSWIDASSNQSTVKPNLYNRTCLHIHLHLGFLTLKPSVGIEEEINKGGPLGELVQWTDLITALYLLGHKVTVSKGVMNTINLLRTWQLASISCKYIPQRPDLIYTDIRGFQQLRTSSLVPQCKFRVLDSFGTENKYNLRKPSSFFGLKLNLQQFQTFFPHTPDNSFLGFVIENDSAGLTTPQKSTGKPIALVAGKVFQMWQKSKTYLEVLSEFFDVHGNVADVNNKRQLPSFVTNHRVLSGTDYLDLLKSAKVSRHIHGVPSIQISSSDYSRVLVGLGFPYESPSPLEAIAHGVIFLNVKFKVPHSKRTNPFFREKPTDRQSDVCDILQLTSQHPYIEEYVGEPYSYLVDPEDAQQVRETVRRLLSRPPFAF</sequence>
<evidence type="ECO:0000256" key="13">
    <source>
        <dbReference type="ARBA" id="ARBA00048243"/>
    </source>
</evidence>
<keyword evidence="12" id="KW-0325">Glycoprotein</keyword>
<dbReference type="GO" id="GO:0006487">
    <property type="term" value="P:protein N-linked glycosylation"/>
    <property type="evidence" value="ECO:0007669"/>
    <property type="project" value="TreeGrafter"/>
</dbReference>
<keyword evidence="6" id="KW-0808">Transferase</keyword>
<comment type="pathway">
    <text evidence="2">Protein modification; protein glycosylation.</text>
</comment>
<reference evidence="15" key="1">
    <citation type="submission" date="2019-05" db="EMBL/GenBank/DDBJ databases">
        <title>Annotation for the trematode Fasciolopsis buski.</title>
        <authorList>
            <person name="Choi Y.-J."/>
        </authorList>
    </citation>
    <scope>NUCLEOTIDE SEQUENCE</scope>
    <source>
        <strain evidence="15">HT</strain>
        <tissue evidence="15">Whole worm</tissue>
    </source>
</reference>
<keyword evidence="11" id="KW-0472">Membrane</keyword>
<evidence type="ECO:0000256" key="4">
    <source>
        <dbReference type="ARBA" id="ARBA00012671"/>
    </source>
</evidence>
<evidence type="ECO:0000256" key="7">
    <source>
        <dbReference type="ARBA" id="ARBA00022692"/>
    </source>
</evidence>